<dbReference type="EC" id="5.6.2.3" evidence="1"/>
<dbReference type="Gene3D" id="3.40.50.300">
    <property type="entry name" value="P-loop containing nucleotide triphosphate hydrolases"/>
    <property type="match status" value="1"/>
</dbReference>
<dbReference type="InterPro" id="IPR010285">
    <property type="entry name" value="DNA_helicase_pif1-like_DEAD"/>
</dbReference>
<feature type="non-terminal residue" evidence="3">
    <location>
        <position position="61"/>
    </location>
</feature>
<accession>A0A167FHE8</accession>
<comment type="catalytic activity">
    <reaction evidence="1">
        <text>ATP + H2O = ADP + phosphate + H(+)</text>
        <dbReference type="Rhea" id="RHEA:13065"/>
        <dbReference type="ChEBI" id="CHEBI:15377"/>
        <dbReference type="ChEBI" id="CHEBI:15378"/>
        <dbReference type="ChEBI" id="CHEBI:30616"/>
        <dbReference type="ChEBI" id="CHEBI:43474"/>
        <dbReference type="ChEBI" id="CHEBI:456216"/>
        <dbReference type="EC" id="5.6.2.3"/>
    </reaction>
</comment>
<keyword evidence="1" id="KW-0347">Helicase</keyword>
<reference evidence="3 4" key="1">
    <citation type="journal article" date="2016" name="Mol. Biol. Evol.">
        <title>Comparative Genomics of Early-Diverging Mushroom-Forming Fungi Provides Insights into the Origins of Lignocellulose Decay Capabilities.</title>
        <authorList>
            <person name="Nagy L.G."/>
            <person name="Riley R."/>
            <person name="Tritt A."/>
            <person name="Adam C."/>
            <person name="Daum C."/>
            <person name="Floudas D."/>
            <person name="Sun H."/>
            <person name="Yadav J.S."/>
            <person name="Pangilinan J."/>
            <person name="Larsson K.H."/>
            <person name="Matsuura K."/>
            <person name="Barry K."/>
            <person name="Labutti K."/>
            <person name="Kuo R."/>
            <person name="Ohm R.A."/>
            <person name="Bhattacharya S.S."/>
            <person name="Shirouzu T."/>
            <person name="Yoshinaga Y."/>
            <person name="Martin F.M."/>
            <person name="Grigoriev I.V."/>
            <person name="Hibbett D.S."/>
        </authorList>
    </citation>
    <scope>NUCLEOTIDE SEQUENCE [LARGE SCALE GENOMIC DNA]</scope>
    <source>
        <strain evidence="3 4">TUFC12733</strain>
    </source>
</reference>
<dbReference type="Proteomes" id="UP000076738">
    <property type="component" value="Unassembled WGS sequence"/>
</dbReference>
<protein>
    <recommendedName>
        <fullName evidence="1">ATP-dependent DNA helicase</fullName>
        <ecNumber evidence="1">5.6.2.3</ecNumber>
    </recommendedName>
</protein>
<keyword evidence="1" id="KW-0067">ATP-binding</keyword>
<evidence type="ECO:0000259" key="2">
    <source>
        <dbReference type="Pfam" id="PF05970"/>
    </source>
</evidence>
<dbReference type="GO" id="GO:0006281">
    <property type="term" value="P:DNA repair"/>
    <property type="evidence" value="ECO:0007669"/>
    <property type="project" value="UniProtKB-KW"/>
</dbReference>
<dbReference type="STRING" id="1330018.A0A167FHE8"/>
<proteinExistence type="inferred from homology"/>
<feature type="domain" description="DNA helicase Pif1-like DEAD-box helicase" evidence="2">
    <location>
        <begin position="2"/>
        <end position="60"/>
    </location>
</feature>
<dbReference type="GO" id="GO:0000723">
    <property type="term" value="P:telomere maintenance"/>
    <property type="evidence" value="ECO:0007669"/>
    <property type="project" value="InterPro"/>
</dbReference>
<dbReference type="InterPro" id="IPR027417">
    <property type="entry name" value="P-loop_NTPase"/>
</dbReference>
<evidence type="ECO:0000313" key="3">
    <source>
        <dbReference type="EMBL" id="KZO89492.1"/>
    </source>
</evidence>
<evidence type="ECO:0000256" key="1">
    <source>
        <dbReference type="RuleBase" id="RU363044"/>
    </source>
</evidence>
<dbReference type="Pfam" id="PF05970">
    <property type="entry name" value="PIF1"/>
    <property type="match status" value="1"/>
</dbReference>
<comment type="similarity">
    <text evidence="1">Belongs to the helicase family.</text>
</comment>
<sequence length="61" mass="6329">AVAVTASTGIAAQHIGGVTLHSYAGVGLGLGASNALAGTIRHNLWTLKRWQETEMLIIDES</sequence>
<gene>
    <name evidence="3" type="ORF">CALVIDRAFT_466123</name>
</gene>
<name>A0A167FHE8_CALVF</name>
<keyword evidence="1" id="KW-0378">Hydrolase</keyword>
<dbReference type="EMBL" id="KV417394">
    <property type="protein sequence ID" value="KZO89492.1"/>
    <property type="molecule type" value="Genomic_DNA"/>
</dbReference>
<keyword evidence="1" id="KW-0233">DNA recombination</keyword>
<keyword evidence="1" id="KW-0234">DNA repair</keyword>
<organism evidence="3 4">
    <name type="scientific">Calocera viscosa (strain TUFC12733)</name>
    <dbReference type="NCBI Taxonomy" id="1330018"/>
    <lineage>
        <taxon>Eukaryota</taxon>
        <taxon>Fungi</taxon>
        <taxon>Dikarya</taxon>
        <taxon>Basidiomycota</taxon>
        <taxon>Agaricomycotina</taxon>
        <taxon>Dacrymycetes</taxon>
        <taxon>Dacrymycetales</taxon>
        <taxon>Dacrymycetaceae</taxon>
        <taxon>Calocera</taxon>
    </lineage>
</organism>
<feature type="non-terminal residue" evidence="3">
    <location>
        <position position="1"/>
    </location>
</feature>
<keyword evidence="1" id="KW-0227">DNA damage</keyword>
<dbReference type="AlphaFoldDB" id="A0A167FHE8"/>
<keyword evidence="4" id="KW-1185">Reference proteome</keyword>
<dbReference type="GO" id="GO:0043139">
    <property type="term" value="F:5'-3' DNA helicase activity"/>
    <property type="evidence" value="ECO:0007669"/>
    <property type="project" value="UniProtKB-EC"/>
</dbReference>
<dbReference type="GO" id="GO:0016887">
    <property type="term" value="F:ATP hydrolysis activity"/>
    <property type="evidence" value="ECO:0007669"/>
    <property type="project" value="RHEA"/>
</dbReference>
<evidence type="ECO:0000313" key="4">
    <source>
        <dbReference type="Proteomes" id="UP000076738"/>
    </source>
</evidence>
<comment type="cofactor">
    <cofactor evidence="1">
        <name>Mg(2+)</name>
        <dbReference type="ChEBI" id="CHEBI:18420"/>
    </cofactor>
</comment>
<dbReference type="GO" id="GO:0006310">
    <property type="term" value="P:DNA recombination"/>
    <property type="evidence" value="ECO:0007669"/>
    <property type="project" value="UniProtKB-KW"/>
</dbReference>
<dbReference type="GO" id="GO:0005524">
    <property type="term" value="F:ATP binding"/>
    <property type="evidence" value="ECO:0007669"/>
    <property type="project" value="UniProtKB-KW"/>
</dbReference>
<keyword evidence="1" id="KW-0547">Nucleotide-binding</keyword>